<dbReference type="Pfam" id="PF12937">
    <property type="entry name" value="F-box-like"/>
    <property type="match status" value="1"/>
</dbReference>
<dbReference type="Proteomes" id="UP000274131">
    <property type="component" value="Unassembled WGS sequence"/>
</dbReference>
<evidence type="ECO:0000313" key="5">
    <source>
        <dbReference type="WBParaSite" id="EVEC_0000176001-mRNA-1"/>
    </source>
</evidence>
<dbReference type="InterPro" id="IPR032675">
    <property type="entry name" value="LRR_dom_sf"/>
</dbReference>
<keyword evidence="1" id="KW-0833">Ubl conjugation pathway</keyword>
<keyword evidence="4" id="KW-1185">Reference proteome</keyword>
<dbReference type="InterPro" id="IPR036047">
    <property type="entry name" value="F-box-like_dom_sf"/>
</dbReference>
<evidence type="ECO:0000313" key="3">
    <source>
        <dbReference type="EMBL" id="VDD86325.1"/>
    </source>
</evidence>
<evidence type="ECO:0000256" key="1">
    <source>
        <dbReference type="ARBA" id="ARBA00022786"/>
    </source>
</evidence>
<protein>
    <submittedName>
        <fullName evidence="5">F-box domain-containing protein</fullName>
    </submittedName>
</protein>
<dbReference type="PANTHER" id="PTHR13318">
    <property type="entry name" value="PARTNER OF PAIRED, ISOFORM B-RELATED"/>
    <property type="match status" value="1"/>
</dbReference>
<dbReference type="PROSITE" id="PS50181">
    <property type="entry name" value="FBOX"/>
    <property type="match status" value="1"/>
</dbReference>
<dbReference type="InterPro" id="IPR001810">
    <property type="entry name" value="F-box_dom"/>
</dbReference>
<dbReference type="OrthoDB" id="550575at2759"/>
<evidence type="ECO:0000313" key="4">
    <source>
        <dbReference type="Proteomes" id="UP000274131"/>
    </source>
</evidence>
<reference evidence="5" key="1">
    <citation type="submission" date="2017-02" db="UniProtKB">
        <authorList>
            <consortium name="WormBaseParasite"/>
        </authorList>
    </citation>
    <scope>IDENTIFICATION</scope>
</reference>
<dbReference type="WBParaSite" id="EVEC_0000176001-mRNA-1">
    <property type="protein sequence ID" value="EVEC_0000176001-mRNA-1"/>
    <property type="gene ID" value="EVEC_0000176001"/>
</dbReference>
<dbReference type="Gene3D" id="3.80.10.10">
    <property type="entry name" value="Ribonuclease Inhibitor"/>
    <property type="match status" value="2"/>
</dbReference>
<name>A0A0N4UWA8_ENTVE</name>
<sequence length="569" mass="64638">MLGNNEKSSQGSSVMTNKPWAVNCIGSTISLPIAPVVLEDRSGMPDGTYPISQEQLNASYNWKFSDWYPRCCMACSLNGLYPIHECRWHAAAIAVPEEITSSCEEMELCGETDCDKPRQRRKPNIGDLPDHVLITVFENIHRVELTRSICLVCRRWNRLTQTPRLWREIRIVVCNEPSCLDSIRTFLYRVCRFIQKLCIYILNCEPISEMDFINLFPPQMLAVTVLDIGFLCYFTVPVVQFLITCFPNVEKLNVEGLKKVDEGAFKLMFSEGFTQLKELILSHCESLTLQDFDMLCRAAHPLSVLSIDGILTLQSYAGLRLAESSMVSSLTRLYLDGEEMYDAAFGAITCCRNLELLSVSYCESATNLSLTYIKSLSKLKHLHLRKGKEFTEEGLKSFFEINNGNPSSAPIFPAKLRYLNLGECPGVNDVVVDLLTKSCPELVSLCLVWCWSVTDIGFTHLVQRLSNLEFLDIRGMDCIDGRALLKVPNLHLKKLRYLGAEQCPRIEDSTLQILNLQKKDLIISNYHNYFITFELCNGIARFGERFDKQFEEAVSDVLSRHEGYCCMAL</sequence>
<evidence type="ECO:0000259" key="2">
    <source>
        <dbReference type="PROSITE" id="PS50181"/>
    </source>
</evidence>
<feature type="domain" description="F-box" evidence="2">
    <location>
        <begin position="122"/>
        <end position="169"/>
    </location>
</feature>
<dbReference type="InterPro" id="IPR006553">
    <property type="entry name" value="Leu-rich_rpt_Cys-con_subtyp"/>
</dbReference>
<accession>A0A0N4UWA8</accession>
<proteinExistence type="predicted"/>
<dbReference type="SUPFAM" id="SSF81383">
    <property type="entry name" value="F-box domain"/>
    <property type="match status" value="1"/>
</dbReference>
<organism evidence="5">
    <name type="scientific">Enterobius vermicularis</name>
    <name type="common">Human pinworm</name>
    <dbReference type="NCBI Taxonomy" id="51028"/>
    <lineage>
        <taxon>Eukaryota</taxon>
        <taxon>Metazoa</taxon>
        <taxon>Ecdysozoa</taxon>
        <taxon>Nematoda</taxon>
        <taxon>Chromadorea</taxon>
        <taxon>Rhabditida</taxon>
        <taxon>Spirurina</taxon>
        <taxon>Oxyuridomorpha</taxon>
        <taxon>Oxyuroidea</taxon>
        <taxon>Oxyuridae</taxon>
        <taxon>Enterobius</taxon>
    </lineage>
</organism>
<dbReference type="STRING" id="51028.A0A0N4UWA8"/>
<reference evidence="3 4" key="2">
    <citation type="submission" date="2018-10" db="EMBL/GenBank/DDBJ databases">
        <authorList>
            <consortium name="Pathogen Informatics"/>
        </authorList>
    </citation>
    <scope>NUCLEOTIDE SEQUENCE [LARGE SCALE GENOMIC DNA]</scope>
</reference>
<dbReference type="GO" id="GO:0031146">
    <property type="term" value="P:SCF-dependent proteasomal ubiquitin-dependent protein catabolic process"/>
    <property type="evidence" value="ECO:0007669"/>
    <property type="project" value="TreeGrafter"/>
</dbReference>
<dbReference type="SUPFAM" id="SSF52047">
    <property type="entry name" value="RNI-like"/>
    <property type="match status" value="1"/>
</dbReference>
<dbReference type="GO" id="GO:0019005">
    <property type="term" value="C:SCF ubiquitin ligase complex"/>
    <property type="evidence" value="ECO:0007669"/>
    <property type="project" value="TreeGrafter"/>
</dbReference>
<dbReference type="EMBL" id="UXUI01007214">
    <property type="protein sequence ID" value="VDD86325.1"/>
    <property type="molecule type" value="Genomic_DNA"/>
</dbReference>
<dbReference type="AlphaFoldDB" id="A0A0N4UWA8"/>
<gene>
    <name evidence="3" type="ORF">EVEC_LOCUS1468</name>
</gene>
<dbReference type="SMART" id="SM00367">
    <property type="entry name" value="LRR_CC"/>
    <property type="match status" value="5"/>
</dbReference>